<evidence type="ECO:0000256" key="2">
    <source>
        <dbReference type="SAM" id="MobiDB-lite"/>
    </source>
</evidence>
<keyword evidence="3" id="KW-0238">DNA-binding</keyword>
<dbReference type="Pfam" id="PF02575">
    <property type="entry name" value="YbaB_DNA_bd"/>
    <property type="match status" value="1"/>
</dbReference>
<dbReference type="Proteomes" id="UP000617426">
    <property type="component" value="Unassembled WGS sequence"/>
</dbReference>
<evidence type="ECO:0000256" key="1">
    <source>
        <dbReference type="SAM" id="Coils"/>
    </source>
</evidence>
<dbReference type="AlphaFoldDB" id="A0A923E2U6"/>
<sequence length="142" mass="15595">MTSEAAMAQIRRIEEQVAQANQRADLMKSFQQRVEELRGTATSQRREVSVQVDSGGRLTDVEFTAGFAKLSTQEMADVFLRTLAAARKDAAATARILAIDTFGEDSPVTEQLLAAYERTMPAAPEETGAPPKNRGPILRREL</sequence>
<keyword evidence="1" id="KW-0175">Coiled coil</keyword>
<evidence type="ECO:0000313" key="4">
    <source>
        <dbReference type="Proteomes" id="UP000617426"/>
    </source>
</evidence>
<dbReference type="InterPro" id="IPR036894">
    <property type="entry name" value="YbaB-like_sf"/>
</dbReference>
<dbReference type="RefSeq" id="WP_184453075.1">
    <property type="nucleotide sequence ID" value="NZ_JACHMK010000001.1"/>
</dbReference>
<name>A0A923E2U6_9ACTO</name>
<gene>
    <name evidence="3" type="ORF">HD592_001543</name>
</gene>
<dbReference type="EMBL" id="JACHMK010000001">
    <property type="protein sequence ID" value="MBB6334978.1"/>
    <property type="molecule type" value="Genomic_DNA"/>
</dbReference>
<accession>A0A923E2U6</accession>
<organism evidence="3 4">
    <name type="scientific">Schaalia hyovaginalis</name>
    <dbReference type="NCBI Taxonomy" id="29316"/>
    <lineage>
        <taxon>Bacteria</taxon>
        <taxon>Bacillati</taxon>
        <taxon>Actinomycetota</taxon>
        <taxon>Actinomycetes</taxon>
        <taxon>Actinomycetales</taxon>
        <taxon>Actinomycetaceae</taxon>
        <taxon>Schaalia</taxon>
    </lineage>
</organism>
<dbReference type="GO" id="GO:0003677">
    <property type="term" value="F:DNA binding"/>
    <property type="evidence" value="ECO:0007669"/>
    <property type="project" value="UniProtKB-KW"/>
</dbReference>
<dbReference type="InterPro" id="IPR004401">
    <property type="entry name" value="YbaB/EbfC"/>
</dbReference>
<feature type="coiled-coil region" evidence="1">
    <location>
        <begin position="3"/>
        <end position="47"/>
    </location>
</feature>
<proteinExistence type="predicted"/>
<evidence type="ECO:0000313" key="3">
    <source>
        <dbReference type="EMBL" id="MBB6334978.1"/>
    </source>
</evidence>
<comment type="caution">
    <text evidence="3">The sequence shown here is derived from an EMBL/GenBank/DDBJ whole genome shotgun (WGS) entry which is preliminary data.</text>
</comment>
<feature type="region of interest" description="Disordered" evidence="2">
    <location>
        <begin position="119"/>
        <end position="142"/>
    </location>
</feature>
<protein>
    <submittedName>
        <fullName evidence="3">DNA-binding protein YbaB</fullName>
    </submittedName>
</protein>
<keyword evidence="4" id="KW-1185">Reference proteome</keyword>
<dbReference type="Gene3D" id="3.30.1310.10">
    <property type="entry name" value="Nucleoid-associated protein YbaB-like domain"/>
    <property type="match status" value="1"/>
</dbReference>
<reference evidence="3" key="1">
    <citation type="submission" date="2020-08" db="EMBL/GenBank/DDBJ databases">
        <title>Sequencing the genomes of 1000 actinobacteria strains.</title>
        <authorList>
            <person name="Klenk H.-P."/>
        </authorList>
    </citation>
    <scope>NUCLEOTIDE SEQUENCE</scope>
    <source>
        <strain evidence="3">DSM 10695</strain>
    </source>
</reference>